<dbReference type="SUPFAM" id="SSF103473">
    <property type="entry name" value="MFS general substrate transporter"/>
    <property type="match status" value="1"/>
</dbReference>
<protein>
    <submittedName>
        <fullName evidence="7">MFS transporter</fullName>
    </submittedName>
</protein>
<feature type="transmembrane region" description="Helical" evidence="6">
    <location>
        <begin position="248"/>
        <end position="265"/>
    </location>
</feature>
<dbReference type="GO" id="GO:0005886">
    <property type="term" value="C:plasma membrane"/>
    <property type="evidence" value="ECO:0007669"/>
    <property type="project" value="UniProtKB-SubCell"/>
</dbReference>
<evidence type="ECO:0000256" key="4">
    <source>
        <dbReference type="ARBA" id="ARBA00022989"/>
    </source>
</evidence>
<feature type="transmembrane region" description="Helical" evidence="6">
    <location>
        <begin position="139"/>
        <end position="161"/>
    </location>
</feature>
<dbReference type="PANTHER" id="PTHR43124:SF10">
    <property type="entry name" value="PURINE EFFLUX PUMP PBUE"/>
    <property type="match status" value="1"/>
</dbReference>
<feature type="transmembrane region" description="Helical" evidence="6">
    <location>
        <begin position="336"/>
        <end position="355"/>
    </location>
</feature>
<feature type="transmembrane region" description="Helical" evidence="6">
    <location>
        <begin position="223"/>
        <end position="241"/>
    </location>
</feature>
<keyword evidence="2" id="KW-1003">Cell membrane</keyword>
<dbReference type="PANTHER" id="PTHR43124">
    <property type="entry name" value="PURINE EFFLUX PUMP PBUE"/>
    <property type="match status" value="1"/>
</dbReference>
<feature type="transmembrane region" description="Helical" evidence="6">
    <location>
        <begin position="271"/>
        <end position="293"/>
    </location>
</feature>
<feature type="transmembrane region" description="Helical" evidence="6">
    <location>
        <begin position="79"/>
        <end position="99"/>
    </location>
</feature>
<feature type="transmembrane region" description="Helical" evidence="6">
    <location>
        <begin position="24"/>
        <end position="47"/>
    </location>
</feature>
<keyword evidence="4 6" id="KW-1133">Transmembrane helix</keyword>
<dbReference type="AlphaFoldDB" id="A0A158CL99"/>
<keyword evidence="5 6" id="KW-0472">Membrane</keyword>
<dbReference type="GO" id="GO:0022857">
    <property type="term" value="F:transmembrane transporter activity"/>
    <property type="evidence" value="ECO:0007669"/>
    <property type="project" value="InterPro"/>
</dbReference>
<gene>
    <name evidence="7" type="ORF">AWB79_05460</name>
</gene>
<feature type="transmembrane region" description="Helical" evidence="6">
    <location>
        <begin position="111"/>
        <end position="133"/>
    </location>
</feature>
<name>A0A158CL99_9BURK</name>
<feature type="transmembrane region" description="Helical" evidence="6">
    <location>
        <begin position="182"/>
        <end position="203"/>
    </location>
</feature>
<evidence type="ECO:0000256" key="5">
    <source>
        <dbReference type="ARBA" id="ARBA00023136"/>
    </source>
</evidence>
<comment type="caution">
    <text evidence="7">The sequence shown here is derived from an EMBL/GenBank/DDBJ whole genome shotgun (WGS) entry which is preliminary data.</text>
</comment>
<evidence type="ECO:0000313" key="7">
    <source>
        <dbReference type="EMBL" id="SAK82297.1"/>
    </source>
</evidence>
<accession>A0A158CL99</accession>
<dbReference type="InterPro" id="IPR011701">
    <property type="entry name" value="MFS"/>
</dbReference>
<sequence length="371" mass="38172">MLLLVAPVVASQLGHQLGLSASQIGTYFFVELGAFSAAALPSWLWLGKVDGRRVGVIAAVIFIAGNIATASLMPGFAGLLALRAITALGGGTLNVLCMTSAAKSGNRDRVYGLWVIGQLVLGATGTLVFPFLFDRFGLRVMYIASAVLALCATPLISGFASTSTDATATKREKQDTPGANTVVIPAMVVFGVFSFYIAIGGVWTFASKAAVSAGLHAEGTGTVLAFASIMGIAGSSCASMFGGRIARSIMLATGYAILTVALLGLTAQGSLIGFVASVLAFKFAWTFVLPSIMAATADHDRTGRLVASLNLIIGSGLAIGPLLAGRLLDSGMSLEVLFMLAAGISVVSGIVLFRVERSERPLLRSVEVQAS</sequence>
<organism evidence="7 8">
    <name type="scientific">Caballeronia hypogeia</name>
    <dbReference type="NCBI Taxonomy" id="1777140"/>
    <lineage>
        <taxon>Bacteria</taxon>
        <taxon>Pseudomonadati</taxon>
        <taxon>Pseudomonadota</taxon>
        <taxon>Betaproteobacteria</taxon>
        <taxon>Burkholderiales</taxon>
        <taxon>Burkholderiaceae</taxon>
        <taxon>Caballeronia</taxon>
    </lineage>
</organism>
<dbReference type="InterPro" id="IPR036259">
    <property type="entry name" value="MFS_trans_sf"/>
</dbReference>
<keyword evidence="8" id="KW-1185">Reference proteome</keyword>
<comment type="subcellular location">
    <subcellularLocation>
        <location evidence="1">Cell membrane</location>
        <topology evidence="1">Multi-pass membrane protein</topology>
    </subcellularLocation>
</comment>
<proteinExistence type="predicted"/>
<feature type="transmembrane region" description="Helical" evidence="6">
    <location>
        <begin position="305"/>
        <end position="324"/>
    </location>
</feature>
<dbReference type="Proteomes" id="UP000054851">
    <property type="component" value="Unassembled WGS sequence"/>
</dbReference>
<evidence type="ECO:0000256" key="6">
    <source>
        <dbReference type="SAM" id="Phobius"/>
    </source>
</evidence>
<dbReference type="Pfam" id="PF07690">
    <property type="entry name" value="MFS_1"/>
    <property type="match status" value="1"/>
</dbReference>
<dbReference type="EMBL" id="FCOA02000023">
    <property type="protein sequence ID" value="SAK82297.1"/>
    <property type="molecule type" value="Genomic_DNA"/>
</dbReference>
<dbReference type="STRING" id="1777140.AWB79_05460"/>
<dbReference type="Gene3D" id="1.20.1250.20">
    <property type="entry name" value="MFS general substrate transporter like domains"/>
    <property type="match status" value="2"/>
</dbReference>
<evidence type="ECO:0000256" key="2">
    <source>
        <dbReference type="ARBA" id="ARBA00022475"/>
    </source>
</evidence>
<keyword evidence="3 6" id="KW-0812">Transmembrane</keyword>
<evidence type="ECO:0000313" key="8">
    <source>
        <dbReference type="Proteomes" id="UP000054851"/>
    </source>
</evidence>
<evidence type="ECO:0000256" key="3">
    <source>
        <dbReference type="ARBA" id="ARBA00022692"/>
    </source>
</evidence>
<reference evidence="7" key="1">
    <citation type="submission" date="2016-01" db="EMBL/GenBank/DDBJ databases">
        <authorList>
            <person name="Peeters C."/>
        </authorList>
    </citation>
    <scope>NUCLEOTIDE SEQUENCE</scope>
    <source>
        <strain evidence="7">LMG 29322</strain>
    </source>
</reference>
<dbReference type="InterPro" id="IPR050189">
    <property type="entry name" value="MFS_Efflux_Transporters"/>
</dbReference>
<evidence type="ECO:0000256" key="1">
    <source>
        <dbReference type="ARBA" id="ARBA00004651"/>
    </source>
</evidence>
<feature type="transmembrane region" description="Helical" evidence="6">
    <location>
        <begin position="54"/>
        <end position="73"/>
    </location>
</feature>